<dbReference type="Gene3D" id="3.40.390.10">
    <property type="entry name" value="Collagenase (Catalytic Domain)"/>
    <property type="match status" value="1"/>
</dbReference>
<evidence type="ECO:0000259" key="10">
    <source>
        <dbReference type="PROSITE" id="PS50093"/>
    </source>
</evidence>
<dbReference type="Pfam" id="PF18911">
    <property type="entry name" value="PKD_4"/>
    <property type="match status" value="1"/>
</dbReference>
<dbReference type="InterPro" id="IPR013783">
    <property type="entry name" value="Ig-like_fold"/>
</dbReference>
<dbReference type="NCBIfam" id="TIGR04183">
    <property type="entry name" value="Por_Secre_tail"/>
    <property type="match status" value="1"/>
</dbReference>
<name>F2IBC6_FLUTR</name>
<dbReference type="AlphaFoldDB" id="F2IBC6"/>
<dbReference type="PANTHER" id="PTHR47466:SF1">
    <property type="entry name" value="METALLOPROTEASE MEP1 (AFU_ORTHOLOGUE AFUA_1G07730)-RELATED"/>
    <property type="match status" value="1"/>
</dbReference>
<evidence type="ECO:0000313" key="11">
    <source>
        <dbReference type="EMBL" id="AEA43212.1"/>
    </source>
</evidence>
<dbReference type="GO" id="GO:0008237">
    <property type="term" value="F:metallopeptidase activity"/>
    <property type="evidence" value="ECO:0007669"/>
    <property type="project" value="UniProtKB-KW"/>
</dbReference>
<organism evidence="11 12">
    <name type="scientific">Fluviicola taffensis (strain DSM 16823 / NCIMB 13979 / RW262)</name>
    <dbReference type="NCBI Taxonomy" id="755732"/>
    <lineage>
        <taxon>Bacteria</taxon>
        <taxon>Pseudomonadati</taxon>
        <taxon>Bacteroidota</taxon>
        <taxon>Flavobacteriia</taxon>
        <taxon>Flavobacteriales</taxon>
        <taxon>Crocinitomicaceae</taxon>
        <taxon>Fluviicola</taxon>
    </lineage>
</organism>
<keyword evidence="12" id="KW-1185">Reference proteome</keyword>
<dbReference type="Proteomes" id="UP000007463">
    <property type="component" value="Chromosome"/>
</dbReference>
<dbReference type="Pfam" id="PF05572">
    <property type="entry name" value="Peptidase_M43"/>
    <property type="match status" value="1"/>
</dbReference>
<sequence precursor="true">MKKQFYSLLGLSLISISTSIAQQQRVLDKENMREGEHVEYCVTHKKMEALKKDPKMAALIAQAELESENQTKSKGDNSTTKATVYKIPVVFHIIHNNGPENISREQILDAVAILNRDFRKLNADANSVQTPFQGMPSDVEIEFELAKKAPNNTCFAGITRTVSALANDGSEGQDQVNAVIAGNDIYQGIWPHTKYLNIYVAAEVNGAAGYTFNPMGGSGASAQGMYYNGIFMLHTYTGSFGTSNVNSSRALTHEVGHWLNLAHVWGGNNNPGSAGCNGTDNVQDTPATQGSTSCNLSANTCSTDNAYWGFDQIDNVENYMDYSYCSKMFTQGQVTRMRNAIVSTTAGRNQIITASNHAATGINSAPTLCKAKFSTLNRTICAGQSIQYSDESYNAATGWTWTFTGGSPASSSSQNPTITYNTPGTYAVKLVATDGSTNNTSDVPAYITVLPAGSGLPYFESFEGSLTLSNPNWSVFNGGGTAWAVTNTAGKTGSNSAKLDNFSQTTGQIDELISGSIDLSSITSTTGATLSFKQAFRKKAAANSDLLRIFISKDCGETWDPKKTVTSGTMSGGAIATSTWTPTAADWLTVHVTNVTSAYWVSNFRCKFQLTSGGGNNLYIDDINIYAGAPSETPVTAGLEDLGTLESILLFPNPAENEVQISFNSQVGNNEIKFYVTDLTGKRLTQHVINASEGNNLVLIATENLSAGTYLIQMVDGSSQRTLNFVKK</sequence>
<reference evidence="12" key="2">
    <citation type="submission" date="2011-02" db="EMBL/GenBank/DDBJ databases">
        <title>The complete genome of Fluviicola taffensis DSM 16823.</title>
        <authorList>
            <consortium name="US DOE Joint Genome Institute (JGI-PGF)"/>
            <person name="Lucas S."/>
            <person name="Copeland A."/>
            <person name="Lapidus A."/>
            <person name="Bruce D."/>
            <person name="Goodwin L."/>
            <person name="Pitluck S."/>
            <person name="Kyrpides N."/>
            <person name="Mavromatis K."/>
            <person name="Ivanova N."/>
            <person name="Mikhailova N."/>
            <person name="Pagani I."/>
            <person name="Chertkov O."/>
            <person name="Detter J.C."/>
            <person name="Han C."/>
            <person name="Tapia R."/>
            <person name="Land M."/>
            <person name="Hauser L."/>
            <person name="Markowitz V."/>
            <person name="Cheng J.-F."/>
            <person name="Hugenholtz P."/>
            <person name="Woyke T."/>
            <person name="Wu D."/>
            <person name="Tindall B."/>
            <person name="Pomrenke H.G."/>
            <person name="Brambilla E."/>
            <person name="Klenk H.-P."/>
            <person name="Eisen J.A."/>
        </authorList>
    </citation>
    <scope>NUCLEOTIDE SEQUENCE [LARGE SCALE GENOMIC DNA]</scope>
    <source>
        <strain evidence="12">DSM 16823 / RW262 / RW262</strain>
    </source>
</reference>
<dbReference type="OrthoDB" id="9792152at2"/>
<accession>F2IBC6</accession>
<keyword evidence="6" id="KW-0862">Zinc</keyword>
<evidence type="ECO:0000256" key="9">
    <source>
        <dbReference type="SAM" id="SignalP"/>
    </source>
</evidence>
<evidence type="ECO:0000313" key="12">
    <source>
        <dbReference type="Proteomes" id="UP000007463"/>
    </source>
</evidence>
<keyword evidence="8" id="KW-1015">Disulfide bond</keyword>
<proteinExistence type="inferred from homology"/>
<comment type="similarity">
    <text evidence="1">Belongs to the peptidase M43B family.</text>
</comment>
<feature type="domain" description="PKD" evidence="10">
    <location>
        <begin position="382"/>
        <end position="454"/>
    </location>
</feature>
<feature type="chain" id="PRO_5003278362" evidence="9">
    <location>
        <begin position="22"/>
        <end position="728"/>
    </location>
</feature>
<dbReference type="KEGG" id="fte:Fluta_1217"/>
<keyword evidence="7" id="KW-0482">Metalloprotease</keyword>
<dbReference type="InterPro" id="IPR024079">
    <property type="entry name" value="MetalloPept_cat_dom_sf"/>
</dbReference>
<evidence type="ECO:0000256" key="7">
    <source>
        <dbReference type="ARBA" id="ARBA00023049"/>
    </source>
</evidence>
<dbReference type="Pfam" id="PF18962">
    <property type="entry name" value="Por_Secre_tail"/>
    <property type="match status" value="1"/>
</dbReference>
<dbReference type="PANTHER" id="PTHR47466">
    <property type="match status" value="1"/>
</dbReference>
<protein>
    <submittedName>
        <fullName evidence="11">PKD domain containing protein</fullName>
    </submittedName>
</protein>
<dbReference type="InterPro" id="IPR035986">
    <property type="entry name" value="PKD_dom_sf"/>
</dbReference>
<evidence type="ECO:0000256" key="5">
    <source>
        <dbReference type="ARBA" id="ARBA00022801"/>
    </source>
</evidence>
<feature type="signal peptide" evidence="9">
    <location>
        <begin position="1"/>
        <end position="21"/>
    </location>
</feature>
<evidence type="ECO:0000256" key="3">
    <source>
        <dbReference type="ARBA" id="ARBA00022723"/>
    </source>
</evidence>
<dbReference type="SUPFAM" id="SSF55486">
    <property type="entry name" value="Metalloproteases ('zincins'), catalytic domain"/>
    <property type="match status" value="1"/>
</dbReference>
<dbReference type="HOGENOM" id="CLU_011684_1_0_10"/>
<keyword evidence="2" id="KW-0645">Protease</keyword>
<dbReference type="InterPro" id="IPR022409">
    <property type="entry name" value="PKD/Chitinase_dom"/>
</dbReference>
<dbReference type="GO" id="GO:0006508">
    <property type="term" value="P:proteolysis"/>
    <property type="evidence" value="ECO:0007669"/>
    <property type="project" value="UniProtKB-KW"/>
</dbReference>
<evidence type="ECO:0000256" key="6">
    <source>
        <dbReference type="ARBA" id="ARBA00022833"/>
    </source>
</evidence>
<evidence type="ECO:0000256" key="4">
    <source>
        <dbReference type="ARBA" id="ARBA00022729"/>
    </source>
</evidence>
<dbReference type="GO" id="GO:0046872">
    <property type="term" value="F:metal ion binding"/>
    <property type="evidence" value="ECO:0007669"/>
    <property type="project" value="UniProtKB-KW"/>
</dbReference>
<dbReference type="SUPFAM" id="SSF49299">
    <property type="entry name" value="PKD domain"/>
    <property type="match status" value="1"/>
</dbReference>
<gene>
    <name evidence="11" type="ordered locus">Fluta_1217</name>
</gene>
<dbReference type="PROSITE" id="PS50093">
    <property type="entry name" value="PKD"/>
    <property type="match status" value="1"/>
</dbReference>
<evidence type="ECO:0000256" key="1">
    <source>
        <dbReference type="ARBA" id="ARBA00008721"/>
    </source>
</evidence>
<dbReference type="Gene3D" id="2.60.40.10">
    <property type="entry name" value="Immunoglobulins"/>
    <property type="match status" value="1"/>
</dbReference>
<dbReference type="CDD" id="cd00146">
    <property type="entry name" value="PKD"/>
    <property type="match status" value="1"/>
</dbReference>
<evidence type="ECO:0000256" key="8">
    <source>
        <dbReference type="ARBA" id="ARBA00023157"/>
    </source>
</evidence>
<dbReference type="InterPro" id="IPR026444">
    <property type="entry name" value="Secre_tail"/>
</dbReference>
<keyword evidence="5" id="KW-0378">Hydrolase</keyword>
<reference evidence="11 12" key="1">
    <citation type="journal article" date="2011" name="Stand. Genomic Sci.">
        <title>Complete genome sequence of the gliding freshwater bacterium Fluviicola taffensis type strain (RW262).</title>
        <authorList>
            <person name="Woyke T."/>
            <person name="Chertkov O."/>
            <person name="Lapidus A."/>
            <person name="Nolan M."/>
            <person name="Lucas S."/>
            <person name="Del Rio T.G."/>
            <person name="Tice H."/>
            <person name="Cheng J.F."/>
            <person name="Tapia R."/>
            <person name="Han C."/>
            <person name="Goodwin L."/>
            <person name="Pitluck S."/>
            <person name="Liolios K."/>
            <person name="Pagani I."/>
            <person name="Ivanova N."/>
            <person name="Huntemann M."/>
            <person name="Mavromatis K."/>
            <person name="Mikhailova N."/>
            <person name="Pati A."/>
            <person name="Chen A."/>
            <person name="Palaniappan K."/>
            <person name="Land M."/>
            <person name="Hauser L."/>
            <person name="Brambilla E.M."/>
            <person name="Rohde M."/>
            <person name="Mwirichia R."/>
            <person name="Sikorski J."/>
            <person name="Tindall B.J."/>
            <person name="Goker M."/>
            <person name="Bristow J."/>
            <person name="Eisen J.A."/>
            <person name="Markowitz V."/>
            <person name="Hugenholtz P."/>
            <person name="Klenk H.P."/>
            <person name="Kyrpides N.C."/>
        </authorList>
    </citation>
    <scope>NUCLEOTIDE SEQUENCE [LARGE SCALE GENOMIC DNA]</scope>
    <source>
        <strain evidence="12">DSM 16823 / RW262 / RW262</strain>
    </source>
</reference>
<keyword evidence="4 9" id="KW-0732">Signal</keyword>
<dbReference type="EMBL" id="CP002542">
    <property type="protein sequence ID" value="AEA43212.1"/>
    <property type="molecule type" value="Genomic_DNA"/>
</dbReference>
<dbReference type="SMART" id="SM00089">
    <property type="entry name" value="PKD"/>
    <property type="match status" value="1"/>
</dbReference>
<dbReference type="RefSeq" id="WP_013685984.1">
    <property type="nucleotide sequence ID" value="NC_015321.1"/>
</dbReference>
<dbReference type="InterPro" id="IPR000601">
    <property type="entry name" value="PKD_dom"/>
</dbReference>
<evidence type="ECO:0000256" key="2">
    <source>
        <dbReference type="ARBA" id="ARBA00022670"/>
    </source>
</evidence>
<dbReference type="eggNOG" id="COG3291">
    <property type="taxonomic scope" value="Bacteria"/>
</dbReference>
<dbReference type="STRING" id="755732.Fluta_1217"/>
<dbReference type="InterPro" id="IPR008754">
    <property type="entry name" value="Peptidase_M43"/>
</dbReference>
<keyword evidence="3" id="KW-0479">Metal-binding</keyword>
<dbReference type="Gene3D" id="2.60.120.260">
    <property type="entry name" value="Galactose-binding domain-like"/>
    <property type="match status" value="1"/>
</dbReference>